<evidence type="ECO:0000313" key="3">
    <source>
        <dbReference type="Proteomes" id="UP000720189"/>
    </source>
</evidence>
<name>A0A9P9KQJ3_FUSRE</name>
<protein>
    <submittedName>
        <fullName evidence="2">Uncharacterized protein</fullName>
    </submittedName>
</protein>
<reference evidence="2" key="1">
    <citation type="journal article" date="2021" name="Nat. Commun.">
        <title>Genetic determinants of endophytism in the Arabidopsis root mycobiome.</title>
        <authorList>
            <person name="Mesny F."/>
            <person name="Miyauchi S."/>
            <person name="Thiergart T."/>
            <person name="Pickel B."/>
            <person name="Atanasova L."/>
            <person name="Karlsson M."/>
            <person name="Huettel B."/>
            <person name="Barry K.W."/>
            <person name="Haridas S."/>
            <person name="Chen C."/>
            <person name="Bauer D."/>
            <person name="Andreopoulos W."/>
            <person name="Pangilinan J."/>
            <person name="LaButti K."/>
            <person name="Riley R."/>
            <person name="Lipzen A."/>
            <person name="Clum A."/>
            <person name="Drula E."/>
            <person name="Henrissat B."/>
            <person name="Kohler A."/>
            <person name="Grigoriev I.V."/>
            <person name="Martin F.M."/>
            <person name="Hacquard S."/>
        </authorList>
    </citation>
    <scope>NUCLEOTIDE SEQUENCE</scope>
    <source>
        <strain evidence="2">MPI-CAGE-AT-0023</strain>
    </source>
</reference>
<sequence length="200" mass="22462">MSPTAPSNHDTKWSDILVKPTSTPRPQTAAQSSRSKFEKRWQYSGLIRRSLFKGSSSSTAVDSLQPPDSTLEPETVAREEHMTTTRLLNLCEVIRQPFLQATDTCFGLIFNTSVPKGQSYDVYPIIPSKYRERCNRTMTSLNEVLWPESPVHDLIGDRQTQTHRHNSFRSTPALVDQVTSFIGPSYGSAVSRCIDGEFHG</sequence>
<dbReference type="Proteomes" id="UP000720189">
    <property type="component" value="Unassembled WGS sequence"/>
</dbReference>
<dbReference type="RefSeq" id="XP_046054488.1">
    <property type="nucleotide sequence ID" value="XM_046191487.1"/>
</dbReference>
<comment type="caution">
    <text evidence="2">The sequence shown here is derived from an EMBL/GenBank/DDBJ whole genome shotgun (WGS) entry which is preliminary data.</text>
</comment>
<feature type="compositionally biased region" description="Polar residues" evidence="1">
    <location>
        <begin position="20"/>
        <end position="34"/>
    </location>
</feature>
<dbReference type="EMBL" id="JAGMUX010000002">
    <property type="protein sequence ID" value="KAH7266668.1"/>
    <property type="molecule type" value="Genomic_DNA"/>
</dbReference>
<evidence type="ECO:0000313" key="2">
    <source>
        <dbReference type="EMBL" id="KAH7266668.1"/>
    </source>
</evidence>
<dbReference type="OrthoDB" id="3565018at2759"/>
<gene>
    <name evidence="2" type="ORF">BKA55DRAFT_552963</name>
</gene>
<proteinExistence type="predicted"/>
<dbReference type="AlphaFoldDB" id="A0A9P9KQJ3"/>
<organism evidence="2 3">
    <name type="scientific">Fusarium redolens</name>
    <dbReference type="NCBI Taxonomy" id="48865"/>
    <lineage>
        <taxon>Eukaryota</taxon>
        <taxon>Fungi</taxon>
        <taxon>Dikarya</taxon>
        <taxon>Ascomycota</taxon>
        <taxon>Pezizomycotina</taxon>
        <taxon>Sordariomycetes</taxon>
        <taxon>Hypocreomycetidae</taxon>
        <taxon>Hypocreales</taxon>
        <taxon>Nectriaceae</taxon>
        <taxon>Fusarium</taxon>
        <taxon>Fusarium redolens species complex</taxon>
    </lineage>
</organism>
<feature type="region of interest" description="Disordered" evidence="1">
    <location>
        <begin position="1"/>
        <end position="38"/>
    </location>
</feature>
<evidence type="ECO:0000256" key="1">
    <source>
        <dbReference type="SAM" id="MobiDB-lite"/>
    </source>
</evidence>
<dbReference type="GeneID" id="70221441"/>
<accession>A0A9P9KQJ3</accession>
<keyword evidence="3" id="KW-1185">Reference proteome</keyword>